<dbReference type="PROSITE" id="PS50075">
    <property type="entry name" value="CARRIER"/>
    <property type="match status" value="2"/>
</dbReference>
<dbReference type="SUPFAM" id="SSF56801">
    <property type="entry name" value="Acetyl-CoA synthetase-like"/>
    <property type="match status" value="1"/>
</dbReference>
<dbReference type="Gene3D" id="3.30.70.1990">
    <property type="match status" value="1"/>
</dbReference>
<proteinExistence type="predicted"/>
<evidence type="ECO:0000259" key="13">
    <source>
        <dbReference type="PROSITE" id="PS50075"/>
    </source>
</evidence>
<keyword evidence="12" id="KW-0812">Transmembrane</keyword>
<dbReference type="OrthoDB" id="69964at2759"/>
<dbReference type="Pfam" id="PF00501">
    <property type="entry name" value="AMP-binding"/>
    <property type="match status" value="1"/>
</dbReference>
<keyword evidence="8" id="KW-0443">Lipid metabolism</keyword>
<dbReference type="GO" id="GO:0016207">
    <property type="term" value="F:4-coumarate-CoA ligase activity"/>
    <property type="evidence" value="ECO:0007669"/>
    <property type="project" value="UniProtKB-EC"/>
</dbReference>
<comment type="catalytic activity">
    <reaction evidence="10">
        <text>(E)-4-coumaroyl-AMP + CoA = (E)-4-coumaroyl-CoA + AMP + H(+)</text>
        <dbReference type="Rhea" id="RHEA:72423"/>
        <dbReference type="ChEBI" id="CHEBI:15378"/>
        <dbReference type="ChEBI" id="CHEBI:57287"/>
        <dbReference type="ChEBI" id="CHEBI:85008"/>
        <dbReference type="ChEBI" id="CHEBI:192348"/>
        <dbReference type="ChEBI" id="CHEBI:456215"/>
    </reaction>
    <physiologicalReaction direction="left-to-right" evidence="10">
        <dbReference type="Rhea" id="RHEA:72424"/>
    </physiologicalReaction>
</comment>
<evidence type="ECO:0000313" key="14">
    <source>
        <dbReference type="EMBL" id="TVU15607.1"/>
    </source>
</evidence>
<keyword evidence="15" id="KW-1185">Reference proteome</keyword>
<dbReference type="GO" id="GO:0008610">
    <property type="term" value="P:lipid biosynthetic process"/>
    <property type="evidence" value="ECO:0007669"/>
    <property type="project" value="InterPro"/>
</dbReference>
<evidence type="ECO:0000256" key="2">
    <source>
        <dbReference type="ARBA" id="ARBA00012959"/>
    </source>
</evidence>
<dbReference type="Gene3D" id="2.160.10.10">
    <property type="entry name" value="Hexapeptide repeat proteins"/>
    <property type="match status" value="3"/>
</dbReference>
<dbReference type="Gene3D" id="3.40.50.12780">
    <property type="entry name" value="N-terminal domain of ligase-like"/>
    <property type="match status" value="1"/>
</dbReference>
<dbReference type="EC" id="6.2.1.12" evidence="2"/>
<comment type="cofactor">
    <cofactor evidence="1">
        <name>Mg(2+)</name>
        <dbReference type="ChEBI" id="CHEBI:18420"/>
    </cofactor>
</comment>
<keyword evidence="12" id="KW-1133">Transmembrane helix</keyword>
<keyword evidence="3" id="KW-0596">Phosphopantetheine</keyword>
<dbReference type="InterPro" id="IPR045851">
    <property type="entry name" value="AMP-bd_C_sf"/>
</dbReference>
<dbReference type="InterPro" id="IPR011614">
    <property type="entry name" value="Catalase_core"/>
</dbReference>
<organism evidence="14 15">
    <name type="scientific">Eragrostis curvula</name>
    <name type="common">weeping love grass</name>
    <dbReference type="NCBI Taxonomy" id="38414"/>
    <lineage>
        <taxon>Eukaryota</taxon>
        <taxon>Viridiplantae</taxon>
        <taxon>Streptophyta</taxon>
        <taxon>Embryophyta</taxon>
        <taxon>Tracheophyta</taxon>
        <taxon>Spermatophyta</taxon>
        <taxon>Magnoliopsida</taxon>
        <taxon>Liliopsida</taxon>
        <taxon>Poales</taxon>
        <taxon>Poaceae</taxon>
        <taxon>PACMAD clade</taxon>
        <taxon>Chloridoideae</taxon>
        <taxon>Eragrostideae</taxon>
        <taxon>Eragrostidinae</taxon>
        <taxon>Eragrostis</taxon>
    </lineage>
</organism>
<keyword evidence="12" id="KW-0472">Membrane</keyword>
<feature type="transmembrane region" description="Helical" evidence="12">
    <location>
        <begin position="2226"/>
        <end position="2248"/>
    </location>
</feature>
<feature type="domain" description="Carrier" evidence="13">
    <location>
        <begin position="1143"/>
        <end position="1217"/>
    </location>
</feature>
<feature type="transmembrane region" description="Helical" evidence="12">
    <location>
        <begin position="1448"/>
        <end position="1467"/>
    </location>
</feature>
<evidence type="ECO:0000256" key="6">
    <source>
        <dbReference type="ARBA" id="ARBA00022832"/>
    </source>
</evidence>
<evidence type="ECO:0000256" key="4">
    <source>
        <dbReference type="ARBA" id="ARBA00022553"/>
    </source>
</evidence>
<dbReference type="InterPro" id="IPR020845">
    <property type="entry name" value="AMP-binding_CS"/>
</dbReference>
<keyword evidence="4" id="KW-0597">Phosphoprotein</keyword>
<dbReference type="CDD" id="cd05931">
    <property type="entry name" value="FAAL"/>
    <property type="match status" value="1"/>
</dbReference>
<evidence type="ECO:0000256" key="1">
    <source>
        <dbReference type="ARBA" id="ARBA00001946"/>
    </source>
</evidence>
<evidence type="ECO:0000256" key="7">
    <source>
        <dbReference type="ARBA" id="ARBA00022842"/>
    </source>
</evidence>
<evidence type="ECO:0000256" key="9">
    <source>
        <dbReference type="ARBA" id="ARBA00034219"/>
    </source>
</evidence>
<dbReference type="InterPro" id="IPR040097">
    <property type="entry name" value="FAAL/FAAC"/>
</dbReference>
<evidence type="ECO:0000256" key="8">
    <source>
        <dbReference type="ARBA" id="ARBA00023098"/>
    </source>
</evidence>
<dbReference type="Pfam" id="PF23024">
    <property type="entry name" value="AMP-dom_DIP2-like"/>
    <property type="match status" value="1"/>
</dbReference>
<dbReference type="Gene3D" id="2.40.180.10">
    <property type="entry name" value="Catalase core domain"/>
    <property type="match status" value="1"/>
</dbReference>
<sequence>MPPSRRLGPGPRPAPGEAAIWRRHHGPESKLHPSWPVNIRIGIVGAGPSGLSAAYALAKLGYHNVTVFEKCQTVSGMCESVDIDGRTYDLGGQVIAANSAPVITHLAKELGSEFEEMDSHKLALIDSQTGNIRDLEVAEDYVSMVSLTLKLQEEATRSGRVGIHAISGLASDPTLEFLKQHGISSVPKSVAYGYTASGYGFVQDMPYAFIQEFTRTSMAGKIRRFKDGYMSLWEKLSESLPFEVLRGTEVLRVKRDSCNASVTIKSNNGDMEVREFDKVILSGALAFKNGKTYRSSNLTDGENEIVELNDLEKELFSKVQTIDYYTTVVKIEGFENMPKGFYYFGEYMEDPATIGHPVAMQRFFADTNVFLFWSYGNSADIKGSYVAKCVTDVVTSMGGTAQKVLLQRRFKYFPHVSSEDMKNGFYERVESQLQGFQNTYYVGGLLAFELTERNAFYSVSAICKHFAKDSELPLTPYVKRLFPLSRSNPSPPRDIGELEGVEFPDLPSLDGYLQYWGTHKVTEKNIIYTWINEDGKIMNRRTYQELHHNASHIAYKLLTSTKPVIKPGDRVLLIHLPGLEFVDVFFGCIRAGVIPVPVLPPDPMQRGGQALLKVENVSKVCNAVAILSTSSYHAAVRAGYVKNIVTLAKSAQKCSAQWPDLPWIHTDSWIKNYRRSPGSFNIEDVVPMISKPRPSELCFLQFTSGSTGDAKGVMITHGGLIHNVKMMKKRYRSTSKTVLISWLPQYHDMGLIGGLFTALVSGGTSILFSPMTFIRNPLLWLQTINDYHGTHSAGPNFAFELVIRRLEAEKDKSYDLSSMVFLMIAAEPVRQKTVKRFIELTQPLGLSEGVLAPGYGLAENCVFVSCAFGECRPIFIDWQGRVCCGYVDPNDTDVVMKIVDADSLTEHQEDGAEGEIWISSPSSGVGYWGNTEISQKTFCNQLKNYPDKMFTRTGDLGRIIDGKLFITGRIKDLIIVAGRNIYSADVEKTVESSSEVLRPGCCAVVGVPEEVLTQKGISVPDSSDQVGLVVIAEVRDGKKVSEEIVESIKTRVAEEHGVTIASVKLIKPRTISKTTSGKIRRFECMRQFVDNTLSLANSNHTAKKKSLFRSLTTGTGMERRPFFKQTGAPTVRPQIRSKVKNSTEIVEFLTQLVSDQSGIPKDKISPTDSLPSYGFDSIAVVRAAQKLSDFLGTPVGAIDIFAASCISELADFLVNLLHKSQPQPIPQQRSKVKKSKEIVDYLIQIVSDQTGIPKDKISPTDSLPSYGFDSITVVRAAQKLSDFLGVPVGAIDIFTASCIVELARFLESLVLKSQPQLELEESCYPEDESLVSPMDAISSDLSVFASGTLQLLGLTYVCFILLLPAYLASLTYSSMLSSVSLVKSSLLSYVSSLVMAPIAWICYALFTSLSLSILGKSFLQPNYVLTPDVSIWSVDFVKWWALNKAQALAAKVLAVHLKGTIFLNYWFKMQGARIGSSVVIDTVDITDPSLLTVADGAVIAEGVLIQGHEVRNEVLSFRNVRIGRNASIGPYAVLQKGATVHNGVVIPPLQKPEQGKSLYQTNNTSTHMKEEASAANMPFEHLVSIYAVGFLGALSSAIVFTLYTHFSGTKASLQLFSFACIAGAFHWLPAVITAYAVIVRETPTSPMEFSLLVALAYLSYGIVLSILTGIAKKTLATRTGTQQKDITGLIQRRITIAAHLRFAKMLSGTEAFCMYLRLLGARIGRHCSIRAINPLANPEMISIGDGVHLGDFCNIVPGFYSKGFTGAEIKVQENTVVGSGSLLLPGTVLQENVILGALSVAPQSSLLQRGGVYVGAQSLTLVKNTLLVEDERIEEMDPVYKKIVGNLAANLAITTMNVKSRYFHRIGVSGQGLLKMYQDIPSLPKHKIFGAGKSFPVIVRHSNSLSADDDARLDARGAAVRILSDDGEVPLLDLTLKSGKAFYARTIADFATWLVCGLPAREEQVKRAPHIRDAVWGSLRNTNSYTELHYYSNICRLLRFEDGSEMYAKFKLRPMDQNISEESGQVVPQGILPPETGAIPRDENDTRPLLFLADDFHRRVESPEGVHYVLQLQLRDVPADSATRDAALDCTQPWIEAEFPYIEVGEISICRNLPTAETEKLEFNPFLRCPEVDVISATSCTQSASIDHGRSLVYEICQRLRNGEPLPASWRAFLEQSDTKIDLSGCPVIAATRSRSNIFDAAKVTLARAWYQALWATLCQPLLQTFVPYFAMGLAIFLPLRGLLAVSAATNIPLYWHLPIFWVISGATAMATCAVAKWALVGRRADGDMVHIWAPAVFLDTVWQAIRTVTTEYFAELTSGSVLFVAWMRLMGSSVDVSDGVYVDSMGALLNPEMVHLERGASVGRDALLFGHVYEGEAGKVKFGEVHVGEDGFVGSRAVAMPGVRVEDGGCLGALGLAMKEEVIKHKL</sequence>
<keyword evidence="5" id="KW-0436">Ligase</keyword>
<evidence type="ECO:0000256" key="5">
    <source>
        <dbReference type="ARBA" id="ARBA00022598"/>
    </source>
</evidence>
<feature type="domain" description="Carrier" evidence="13">
    <location>
        <begin position="1233"/>
        <end position="1310"/>
    </location>
</feature>
<dbReference type="EMBL" id="RWGY01000031">
    <property type="protein sequence ID" value="TVU15607.1"/>
    <property type="molecule type" value="Genomic_DNA"/>
</dbReference>
<dbReference type="Gene3D" id="3.50.50.60">
    <property type="entry name" value="FAD/NAD(P)-binding domain"/>
    <property type="match status" value="1"/>
</dbReference>
<dbReference type="SUPFAM" id="SSF56634">
    <property type="entry name" value="Heme-dependent catalase-like"/>
    <property type="match status" value="1"/>
</dbReference>
<comment type="catalytic activity">
    <reaction evidence="9">
        <text>(E)-4-coumarate + ATP + H(+) = (E)-4-coumaroyl-AMP + diphosphate</text>
        <dbReference type="Rhea" id="RHEA:72419"/>
        <dbReference type="ChEBI" id="CHEBI:12876"/>
        <dbReference type="ChEBI" id="CHEBI:15378"/>
        <dbReference type="ChEBI" id="CHEBI:30616"/>
        <dbReference type="ChEBI" id="CHEBI:33019"/>
        <dbReference type="ChEBI" id="CHEBI:192348"/>
    </reaction>
    <physiologicalReaction direction="left-to-right" evidence="9">
        <dbReference type="Rhea" id="RHEA:72420"/>
    </physiologicalReaction>
</comment>
<name>A0A5J9TWP6_9POAL</name>
<feature type="transmembrane region" description="Helical" evidence="12">
    <location>
        <begin position="1615"/>
        <end position="1637"/>
    </location>
</feature>
<dbReference type="PANTHER" id="PTHR22754">
    <property type="entry name" value="DISCO-INTERACTING PROTEIN 2 DIP2 -RELATED"/>
    <property type="match status" value="1"/>
</dbReference>
<feature type="transmembrane region" description="Helical" evidence="12">
    <location>
        <begin position="1649"/>
        <end position="1671"/>
    </location>
</feature>
<dbReference type="InterPro" id="IPR025110">
    <property type="entry name" value="AMP-bd_C"/>
</dbReference>
<dbReference type="InterPro" id="IPR009081">
    <property type="entry name" value="PP-bd_ACP"/>
</dbReference>
<dbReference type="PROSITE" id="PS00455">
    <property type="entry name" value="AMP_BINDING"/>
    <property type="match status" value="1"/>
</dbReference>
<dbReference type="Gene3D" id="1.10.1200.10">
    <property type="entry name" value="ACP-like"/>
    <property type="match status" value="2"/>
</dbReference>
<feature type="transmembrane region" description="Helical" evidence="12">
    <location>
        <begin position="1343"/>
        <end position="1366"/>
    </location>
</feature>
<dbReference type="InterPro" id="IPR036736">
    <property type="entry name" value="ACP-like_sf"/>
</dbReference>
<dbReference type="InterPro" id="IPR020806">
    <property type="entry name" value="PKS_PP-bd"/>
</dbReference>
<dbReference type="GO" id="GO:0006979">
    <property type="term" value="P:response to oxidative stress"/>
    <property type="evidence" value="ECO:0007669"/>
    <property type="project" value="InterPro"/>
</dbReference>
<protein>
    <recommendedName>
        <fullName evidence="2">4-coumarate--CoA ligase</fullName>
        <ecNumber evidence="2">6.2.1.12</ecNumber>
    </recommendedName>
</protein>
<dbReference type="InterPro" id="IPR000873">
    <property type="entry name" value="AMP-dep_synth/lig_dom"/>
</dbReference>
<dbReference type="GO" id="GO:0031177">
    <property type="term" value="F:phosphopantetheine binding"/>
    <property type="evidence" value="ECO:0007669"/>
    <property type="project" value="InterPro"/>
</dbReference>
<dbReference type="Pfam" id="PF00550">
    <property type="entry name" value="PP-binding"/>
    <property type="match status" value="2"/>
</dbReference>
<dbReference type="GO" id="GO:0004096">
    <property type="term" value="F:catalase activity"/>
    <property type="evidence" value="ECO:0007669"/>
    <property type="project" value="InterPro"/>
</dbReference>
<feature type="transmembrane region" description="Helical" evidence="12">
    <location>
        <begin position="1583"/>
        <end position="1603"/>
    </location>
</feature>
<feature type="transmembrane region" description="Helical" evidence="12">
    <location>
        <begin position="1386"/>
        <end position="1406"/>
    </location>
</feature>
<dbReference type="GO" id="GO:0009698">
    <property type="term" value="P:phenylpropanoid metabolic process"/>
    <property type="evidence" value="ECO:0007669"/>
    <property type="project" value="UniProtKB-ARBA"/>
</dbReference>
<dbReference type="GO" id="GO:0020037">
    <property type="term" value="F:heme binding"/>
    <property type="evidence" value="ECO:0007669"/>
    <property type="project" value="InterPro"/>
</dbReference>
<dbReference type="Gene3D" id="3.30.300.30">
    <property type="match status" value="1"/>
</dbReference>
<dbReference type="PANTHER" id="PTHR22754:SF32">
    <property type="entry name" value="DISCO-INTERACTING PROTEIN 2"/>
    <property type="match status" value="1"/>
</dbReference>
<reference evidence="14 15" key="1">
    <citation type="journal article" date="2019" name="Sci. Rep.">
        <title>A high-quality genome of Eragrostis curvula grass provides insights into Poaceae evolution and supports new strategies to enhance forage quality.</title>
        <authorList>
            <person name="Carballo J."/>
            <person name="Santos B.A.C.M."/>
            <person name="Zappacosta D."/>
            <person name="Garbus I."/>
            <person name="Selva J.P."/>
            <person name="Gallo C.A."/>
            <person name="Diaz A."/>
            <person name="Albertini E."/>
            <person name="Caccamo M."/>
            <person name="Echenique V."/>
        </authorList>
    </citation>
    <scope>NUCLEOTIDE SEQUENCE [LARGE SCALE GENOMIC DNA]</scope>
    <source>
        <strain evidence="15">cv. Victoria</strain>
        <tissue evidence="14">Leaf</tissue>
    </source>
</reference>
<dbReference type="SUPFAM" id="SSF51161">
    <property type="entry name" value="Trimeric LpxA-like enzymes"/>
    <property type="match status" value="3"/>
</dbReference>
<dbReference type="InterPro" id="IPR042099">
    <property type="entry name" value="ANL_N_sf"/>
</dbReference>
<dbReference type="SMART" id="SM00823">
    <property type="entry name" value="PKS_PP"/>
    <property type="match status" value="2"/>
</dbReference>
<dbReference type="SUPFAM" id="SSF47336">
    <property type="entry name" value="ACP-like"/>
    <property type="match status" value="2"/>
</dbReference>
<dbReference type="InterPro" id="IPR020835">
    <property type="entry name" value="Catalase_sf"/>
</dbReference>
<comment type="caution">
    <text evidence="14">The sequence shown here is derived from an EMBL/GenBank/DDBJ whole genome shotgun (WGS) entry which is preliminary data.</text>
</comment>
<dbReference type="InterPro" id="IPR006162">
    <property type="entry name" value="Ppantetheine_attach_site"/>
</dbReference>
<evidence type="ECO:0000256" key="10">
    <source>
        <dbReference type="ARBA" id="ARBA00034223"/>
    </source>
</evidence>
<keyword evidence="7" id="KW-0460">Magnesium</keyword>
<evidence type="ECO:0000256" key="11">
    <source>
        <dbReference type="ARBA" id="ARBA00034252"/>
    </source>
</evidence>
<dbReference type="SUPFAM" id="SSF51905">
    <property type="entry name" value="FAD/NAD(P)-binding domain"/>
    <property type="match status" value="1"/>
</dbReference>
<comment type="catalytic activity">
    <reaction evidence="11">
        <text>(E)-4-coumarate + ATP + CoA = (E)-4-coumaroyl-CoA + AMP + diphosphate</text>
        <dbReference type="Rhea" id="RHEA:19641"/>
        <dbReference type="ChEBI" id="CHEBI:12876"/>
        <dbReference type="ChEBI" id="CHEBI:30616"/>
        <dbReference type="ChEBI" id="CHEBI:33019"/>
        <dbReference type="ChEBI" id="CHEBI:57287"/>
        <dbReference type="ChEBI" id="CHEBI:85008"/>
        <dbReference type="ChEBI" id="CHEBI:456215"/>
        <dbReference type="EC" id="6.2.1.12"/>
    </reaction>
    <physiologicalReaction direction="left-to-right" evidence="11">
        <dbReference type="Rhea" id="RHEA:19642"/>
    </physiologicalReaction>
</comment>
<accession>A0A5J9TWP6</accession>
<dbReference type="GO" id="GO:0106290">
    <property type="term" value="F:trans-cinnamate-CoA ligase activity"/>
    <property type="evidence" value="ECO:0007669"/>
    <property type="project" value="UniProtKB-ARBA"/>
</dbReference>
<dbReference type="PRINTS" id="PR00419">
    <property type="entry name" value="ADXRDTASE"/>
</dbReference>
<dbReference type="Gene3D" id="1.10.405.20">
    <property type="match status" value="1"/>
</dbReference>
<dbReference type="PROSITE" id="PS51402">
    <property type="entry name" value="CATALASE_3"/>
    <property type="match status" value="1"/>
</dbReference>
<keyword evidence="6" id="KW-0276">Fatty acid metabolism</keyword>
<dbReference type="PROSITE" id="PS00012">
    <property type="entry name" value="PHOSPHOPANTETHEINE"/>
    <property type="match status" value="2"/>
</dbReference>
<evidence type="ECO:0000313" key="15">
    <source>
        <dbReference type="Proteomes" id="UP000324897"/>
    </source>
</evidence>
<feature type="transmembrane region" description="Helical" evidence="12">
    <location>
        <begin position="2260"/>
        <end position="2280"/>
    </location>
</feature>
<gene>
    <name evidence="14" type="ORF">EJB05_39137</name>
</gene>
<dbReference type="InterPro" id="IPR036188">
    <property type="entry name" value="FAD/NAD-bd_sf"/>
</dbReference>
<evidence type="ECO:0000256" key="3">
    <source>
        <dbReference type="ARBA" id="ARBA00022450"/>
    </source>
</evidence>
<dbReference type="Pfam" id="PF00199">
    <property type="entry name" value="Catalase"/>
    <property type="match status" value="1"/>
</dbReference>
<dbReference type="GO" id="GO:0006631">
    <property type="term" value="P:fatty acid metabolic process"/>
    <property type="evidence" value="ECO:0007669"/>
    <property type="project" value="UniProtKB-KW"/>
</dbReference>
<dbReference type="InterPro" id="IPR018028">
    <property type="entry name" value="Catalase"/>
</dbReference>
<evidence type="ECO:0000256" key="12">
    <source>
        <dbReference type="SAM" id="Phobius"/>
    </source>
</evidence>
<dbReference type="InterPro" id="IPR011004">
    <property type="entry name" value="Trimer_LpxA-like_sf"/>
</dbReference>
<dbReference type="Pfam" id="PF13450">
    <property type="entry name" value="NAD_binding_8"/>
    <property type="match status" value="1"/>
</dbReference>
<dbReference type="Proteomes" id="UP000324897">
    <property type="component" value="Unassembled WGS sequence"/>
</dbReference>
<dbReference type="Gramene" id="TVU15607">
    <property type="protein sequence ID" value="TVU15607"/>
    <property type="gene ID" value="EJB05_39137"/>
</dbReference>